<protein>
    <submittedName>
        <fullName evidence="1">Uncharacterized protein</fullName>
    </submittedName>
</protein>
<name>A0A5N0ELH9_9NOCA</name>
<evidence type="ECO:0000313" key="2">
    <source>
        <dbReference type="Proteomes" id="UP000323876"/>
    </source>
</evidence>
<gene>
    <name evidence="1" type="ORF">F3087_02815</name>
</gene>
<dbReference type="AlphaFoldDB" id="A0A5N0ELH9"/>
<reference evidence="1 2" key="1">
    <citation type="submission" date="2019-09" db="EMBL/GenBank/DDBJ databases">
        <authorList>
            <person name="Wang X."/>
        </authorList>
    </citation>
    <scope>NUCLEOTIDE SEQUENCE [LARGE SCALE GENOMIC DNA]</scope>
    <source>
        <strain evidence="1 2">CICC 11023</strain>
    </source>
</reference>
<keyword evidence="2" id="KW-1185">Reference proteome</keyword>
<dbReference type="Proteomes" id="UP000323876">
    <property type="component" value="Unassembled WGS sequence"/>
</dbReference>
<accession>A0A5N0ELH9</accession>
<evidence type="ECO:0000313" key="1">
    <source>
        <dbReference type="EMBL" id="KAA8890257.1"/>
    </source>
</evidence>
<proteinExistence type="predicted"/>
<sequence length="59" mass="6968">MELTWHWRTPPVWEVEEPDEVYQGWNSVSAWFDGTKPSVSEYRAHLAARKMLGLRIPPE</sequence>
<organism evidence="1 2">
    <name type="scientific">Nocardia colli</name>
    <dbReference type="NCBI Taxonomy" id="2545717"/>
    <lineage>
        <taxon>Bacteria</taxon>
        <taxon>Bacillati</taxon>
        <taxon>Actinomycetota</taxon>
        <taxon>Actinomycetes</taxon>
        <taxon>Mycobacteriales</taxon>
        <taxon>Nocardiaceae</taxon>
        <taxon>Nocardia</taxon>
    </lineage>
</organism>
<comment type="caution">
    <text evidence="1">The sequence shown here is derived from an EMBL/GenBank/DDBJ whole genome shotgun (WGS) entry which is preliminary data.</text>
</comment>
<dbReference type="EMBL" id="VXLC01000001">
    <property type="protein sequence ID" value="KAA8890257.1"/>
    <property type="molecule type" value="Genomic_DNA"/>
</dbReference>
<dbReference type="RefSeq" id="WP_150400171.1">
    <property type="nucleotide sequence ID" value="NZ_VXLC01000001.1"/>
</dbReference>